<comment type="caution">
    <text evidence="1">The sequence shown here is derived from an EMBL/GenBank/DDBJ whole genome shotgun (WGS) entry which is preliminary data.</text>
</comment>
<proteinExistence type="predicted"/>
<organism evidence="1 2">
    <name type="scientific">Amycolatopsis coloradensis</name>
    <dbReference type="NCBI Taxonomy" id="76021"/>
    <lineage>
        <taxon>Bacteria</taxon>
        <taxon>Bacillati</taxon>
        <taxon>Actinomycetota</taxon>
        <taxon>Actinomycetes</taxon>
        <taxon>Pseudonocardiales</taxon>
        <taxon>Pseudonocardiaceae</taxon>
        <taxon>Amycolatopsis</taxon>
    </lineage>
</organism>
<dbReference type="NCBIfam" id="NF041510">
    <property type="entry name" value="AMED_5909_fam"/>
    <property type="match status" value="1"/>
</dbReference>
<reference evidence="1 2" key="1">
    <citation type="submission" date="2016-01" db="EMBL/GenBank/DDBJ databases">
        <title>Amycolatopsis coloradensis genome sequencing and assembly.</title>
        <authorList>
            <person name="Mayilraj S."/>
        </authorList>
    </citation>
    <scope>NUCLEOTIDE SEQUENCE [LARGE SCALE GENOMIC DNA]</scope>
    <source>
        <strain evidence="1 2">DSM 44225</strain>
    </source>
</reference>
<dbReference type="EMBL" id="MQUQ01000005">
    <property type="protein sequence ID" value="OLZ53434.1"/>
    <property type="molecule type" value="Genomic_DNA"/>
</dbReference>
<name>A0A1R0KWM1_9PSEU</name>
<accession>A0A1R0KWM1</accession>
<dbReference type="InterPro" id="IPR048152">
    <property type="entry name" value="AMED_5909-like"/>
</dbReference>
<protein>
    <submittedName>
        <fullName evidence="1">Uncharacterized protein</fullName>
    </submittedName>
</protein>
<dbReference type="AlphaFoldDB" id="A0A1R0KWM1"/>
<dbReference type="Proteomes" id="UP000187486">
    <property type="component" value="Unassembled WGS sequence"/>
</dbReference>
<keyword evidence="2" id="KW-1185">Reference proteome</keyword>
<evidence type="ECO:0000313" key="1">
    <source>
        <dbReference type="EMBL" id="OLZ53434.1"/>
    </source>
</evidence>
<gene>
    <name evidence="1" type="ORF">BS329_11605</name>
</gene>
<dbReference type="STRING" id="76021.BS329_11605"/>
<sequence>MVMRIPSGKDDPVYWVKYHRHNVKMFKAVAVSDPDHKWECLAWADIERRRVEEFTNRPEWRQADDGPSGVVS</sequence>
<evidence type="ECO:0000313" key="2">
    <source>
        <dbReference type="Proteomes" id="UP000187486"/>
    </source>
</evidence>